<evidence type="ECO:0000256" key="1">
    <source>
        <dbReference type="SAM" id="MobiDB-lite"/>
    </source>
</evidence>
<name>A0A7X6R793_9NOCA</name>
<gene>
    <name evidence="2" type="ORF">HGB38_34980</name>
</gene>
<protein>
    <submittedName>
        <fullName evidence="2">Uncharacterized protein</fullName>
    </submittedName>
</protein>
<evidence type="ECO:0000313" key="3">
    <source>
        <dbReference type="Proteomes" id="UP000540698"/>
    </source>
</evidence>
<feature type="region of interest" description="Disordered" evidence="1">
    <location>
        <begin position="94"/>
        <end position="120"/>
    </location>
</feature>
<reference evidence="2 3" key="1">
    <citation type="submission" date="2020-04" db="EMBL/GenBank/DDBJ databases">
        <title>MicrobeNet Type strains.</title>
        <authorList>
            <person name="Nicholson A.C."/>
        </authorList>
    </citation>
    <scope>NUCLEOTIDE SEQUENCE [LARGE SCALE GENOMIC DNA]</scope>
    <source>
        <strain evidence="2 3">DSM 44956</strain>
    </source>
</reference>
<accession>A0A7X6R793</accession>
<comment type="caution">
    <text evidence="2">The sequence shown here is derived from an EMBL/GenBank/DDBJ whole genome shotgun (WGS) entry which is preliminary data.</text>
</comment>
<dbReference type="RefSeq" id="WP_157114271.1">
    <property type="nucleotide sequence ID" value="NZ_JAAXOS010000031.1"/>
</dbReference>
<sequence>MFEQLVANGDVEAESSGPCYDTNVLARTLSWLDHNNPHWPMQSYEAARTAYHHHQDCPPMTCATYIAALYKIRKSGVAAYDSEVLHQRGVTQAARTRSAVRGKHQPALDHTREQLSPHPEQPDVRLAVVIDGHRLDFAACLTSALWFLQEQHRRRFVDSVEIIPGDTSGLRRLPNERLYDGP</sequence>
<keyword evidence="3" id="KW-1185">Reference proteome</keyword>
<evidence type="ECO:0000313" key="2">
    <source>
        <dbReference type="EMBL" id="NKY31358.1"/>
    </source>
</evidence>
<proteinExistence type="predicted"/>
<dbReference type="AlphaFoldDB" id="A0A7X6R793"/>
<feature type="compositionally biased region" description="Basic and acidic residues" evidence="1">
    <location>
        <begin position="106"/>
        <end position="120"/>
    </location>
</feature>
<dbReference type="Proteomes" id="UP000540698">
    <property type="component" value="Unassembled WGS sequence"/>
</dbReference>
<dbReference type="EMBL" id="JAAXOS010000031">
    <property type="protein sequence ID" value="NKY31358.1"/>
    <property type="molecule type" value="Genomic_DNA"/>
</dbReference>
<organism evidence="2 3">
    <name type="scientific">Nocardia gamkensis</name>
    <dbReference type="NCBI Taxonomy" id="352869"/>
    <lineage>
        <taxon>Bacteria</taxon>
        <taxon>Bacillati</taxon>
        <taxon>Actinomycetota</taxon>
        <taxon>Actinomycetes</taxon>
        <taxon>Mycobacteriales</taxon>
        <taxon>Nocardiaceae</taxon>
        <taxon>Nocardia</taxon>
    </lineage>
</organism>